<dbReference type="PANTHER" id="PTHR43280">
    <property type="entry name" value="ARAC-FAMILY TRANSCRIPTIONAL REGULATOR"/>
    <property type="match status" value="1"/>
</dbReference>
<dbReference type="InterPro" id="IPR014710">
    <property type="entry name" value="RmlC-like_jellyroll"/>
</dbReference>
<dbReference type="Pfam" id="PF12833">
    <property type="entry name" value="HTH_18"/>
    <property type="match status" value="1"/>
</dbReference>
<dbReference type="RefSeq" id="WP_145909317.1">
    <property type="nucleotide sequence ID" value="NZ_BAAAMZ010000001.1"/>
</dbReference>
<gene>
    <name evidence="5" type="ORF">FHX73_13119</name>
</gene>
<keyword evidence="3" id="KW-0804">Transcription</keyword>
<dbReference type="InterPro" id="IPR003313">
    <property type="entry name" value="AraC-bd"/>
</dbReference>
<dbReference type="InterPro" id="IPR020449">
    <property type="entry name" value="Tscrpt_reg_AraC-type_HTH"/>
</dbReference>
<dbReference type="SUPFAM" id="SSF51215">
    <property type="entry name" value="Regulatory protein AraC"/>
    <property type="match status" value="1"/>
</dbReference>
<dbReference type="CDD" id="cd06976">
    <property type="entry name" value="cupin_MtlR-like_N"/>
    <property type="match status" value="1"/>
</dbReference>
<protein>
    <submittedName>
        <fullName evidence="5">AraC family transcriptional regulator</fullName>
    </submittedName>
</protein>
<dbReference type="Pfam" id="PF02311">
    <property type="entry name" value="AraC_binding"/>
    <property type="match status" value="1"/>
</dbReference>
<keyword evidence="6" id="KW-1185">Reference proteome</keyword>
<dbReference type="InterPro" id="IPR018060">
    <property type="entry name" value="HTH_AraC"/>
</dbReference>
<dbReference type="GO" id="GO:0003700">
    <property type="term" value="F:DNA-binding transcription factor activity"/>
    <property type="evidence" value="ECO:0007669"/>
    <property type="project" value="InterPro"/>
</dbReference>
<dbReference type="InterPro" id="IPR009057">
    <property type="entry name" value="Homeodomain-like_sf"/>
</dbReference>
<dbReference type="InterPro" id="IPR037923">
    <property type="entry name" value="HTH-like"/>
</dbReference>
<keyword evidence="1" id="KW-0805">Transcription regulation</keyword>
<dbReference type="PROSITE" id="PS01124">
    <property type="entry name" value="HTH_ARAC_FAMILY_2"/>
    <property type="match status" value="1"/>
</dbReference>
<proteinExistence type="predicted"/>
<dbReference type="Gene3D" id="1.10.10.60">
    <property type="entry name" value="Homeodomain-like"/>
    <property type="match status" value="2"/>
</dbReference>
<keyword evidence="2" id="KW-0238">DNA-binding</keyword>
<dbReference type="AlphaFoldDB" id="A0A561TSH9"/>
<reference evidence="5 6" key="1">
    <citation type="submission" date="2019-06" db="EMBL/GenBank/DDBJ databases">
        <title>Sequencing the genomes of 1000 actinobacteria strains.</title>
        <authorList>
            <person name="Klenk H.-P."/>
        </authorList>
    </citation>
    <scope>NUCLEOTIDE SEQUENCE [LARGE SCALE GENOMIC DNA]</scope>
    <source>
        <strain evidence="5 6">DSM 44826</strain>
    </source>
</reference>
<evidence type="ECO:0000313" key="6">
    <source>
        <dbReference type="Proteomes" id="UP000317940"/>
    </source>
</evidence>
<dbReference type="EMBL" id="VIWT01000003">
    <property type="protein sequence ID" value="TWF90075.1"/>
    <property type="molecule type" value="Genomic_DNA"/>
</dbReference>
<dbReference type="GO" id="GO:0043565">
    <property type="term" value="F:sequence-specific DNA binding"/>
    <property type="evidence" value="ECO:0007669"/>
    <property type="project" value="InterPro"/>
</dbReference>
<dbReference type="SUPFAM" id="SSF46689">
    <property type="entry name" value="Homeodomain-like"/>
    <property type="match status" value="2"/>
</dbReference>
<dbReference type="OrthoDB" id="4549023at2"/>
<dbReference type="Gene3D" id="2.60.120.10">
    <property type="entry name" value="Jelly Rolls"/>
    <property type="match status" value="1"/>
</dbReference>
<evidence type="ECO:0000256" key="1">
    <source>
        <dbReference type="ARBA" id="ARBA00023015"/>
    </source>
</evidence>
<evidence type="ECO:0000259" key="4">
    <source>
        <dbReference type="PROSITE" id="PS01124"/>
    </source>
</evidence>
<dbReference type="Proteomes" id="UP000317940">
    <property type="component" value="Unassembled WGS sequence"/>
</dbReference>
<evidence type="ECO:0000313" key="5">
    <source>
        <dbReference type="EMBL" id="TWF90075.1"/>
    </source>
</evidence>
<evidence type="ECO:0000256" key="2">
    <source>
        <dbReference type="ARBA" id="ARBA00023125"/>
    </source>
</evidence>
<accession>A0A561TSH9</accession>
<dbReference type="PANTHER" id="PTHR43280:SF27">
    <property type="entry name" value="TRANSCRIPTIONAL REGULATOR MTLR"/>
    <property type="match status" value="1"/>
</dbReference>
<sequence length="283" mass="31244">MKPRYEAPGTSDGTTFACFIRRDDAFGFSWHHHQEYELTLITQGSGTRYVGTTVERYHPGDLVLLGPDLPHTFASEPHEGPAGAVVTQFRHDFLGPEFFALPQFRSLQSLLTRSTRGLRFGSTPTEVRAALARLPQLDGAARTVGLLDVLHRVSGDTTAAPITGPGYTAAPNGAVRERVDTVCRHLQQAHTAPVHQEEVAALVHMSPTSFSRFFRQAMGRTLTDYVNQLRVETACALLADTSLPVTEVAARSGYQNLSNFNRRFRELKGLRPTEYRAAHWGTG</sequence>
<name>A0A561TSH9_9ACTN</name>
<evidence type="ECO:0000256" key="3">
    <source>
        <dbReference type="ARBA" id="ARBA00023163"/>
    </source>
</evidence>
<organism evidence="5 6">
    <name type="scientific">Kitasatospora viridis</name>
    <dbReference type="NCBI Taxonomy" id="281105"/>
    <lineage>
        <taxon>Bacteria</taxon>
        <taxon>Bacillati</taxon>
        <taxon>Actinomycetota</taxon>
        <taxon>Actinomycetes</taxon>
        <taxon>Kitasatosporales</taxon>
        <taxon>Streptomycetaceae</taxon>
        <taxon>Kitasatospora</taxon>
    </lineage>
</organism>
<dbReference type="SMART" id="SM00342">
    <property type="entry name" value="HTH_ARAC"/>
    <property type="match status" value="1"/>
</dbReference>
<comment type="caution">
    <text evidence="5">The sequence shown here is derived from an EMBL/GenBank/DDBJ whole genome shotgun (WGS) entry which is preliminary data.</text>
</comment>
<feature type="domain" description="HTH araC/xylS-type" evidence="4">
    <location>
        <begin position="180"/>
        <end position="278"/>
    </location>
</feature>
<dbReference type="PRINTS" id="PR00032">
    <property type="entry name" value="HTHARAC"/>
</dbReference>